<keyword evidence="6" id="KW-1185">Reference proteome</keyword>
<evidence type="ECO:0000256" key="3">
    <source>
        <dbReference type="SAM" id="MobiDB-lite"/>
    </source>
</evidence>
<dbReference type="GO" id="GO:0005634">
    <property type="term" value="C:nucleus"/>
    <property type="evidence" value="ECO:0007669"/>
    <property type="project" value="UniProtKB-SubCell"/>
</dbReference>
<dbReference type="InterPro" id="IPR003105">
    <property type="entry name" value="SRA_YDG"/>
</dbReference>
<feature type="domain" description="YDG" evidence="4">
    <location>
        <begin position="207"/>
        <end position="348"/>
    </location>
</feature>
<evidence type="ECO:0000259" key="4">
    <source>
        <dbReference type="PROSITE" id="PS51015"/>
    </source>
</evidence>
<comment type="subcellular location">
    <subcellularLocation>
        <location evidence="2">Nucleus</location>
    </subcellularLocation>
</comment>
<dbReference type="Gene3D" id="2.30.280.10">
    <property type="entry name" value="SRA-YDG"/>
    <property type="match status" value="1"/>
</dbReference>
<proteinExistence type="predicted"/>
<dbReference type="SUPFAM" id="SSF88697">
    <property type="entry name" value="PUA domain-like"/>
    <property type="match status" value="1"/>
</dbReference>
<protein>
    <submittedName>
        <fullName evidence="5">PUA-like domain-containing protein</fullName>
    </submittedName>
</protein>
<sequence>MSDQNPVTETLVIVVPDGISTPEFIRRAKLMISRLAVKYARDKGNPPTMTAEIEGQTRFLRSFIPWLETEVHMTPKLRDHTQIHVALSILFDPTYYLPSSLAEMARAAYNRFEAEKWGATSTNDGEGEGEEPVGAAPTATGSGSGSSAGSGMSSIVNSVTSMRLPPPDHPIWGRNGIMHGVAFKPGRRASYVLNSQYLAEKRGAKVFGHNGLEPGAWWPFQLVALFHGAHGASVKGIAGDAELGTWSVVLSGTYDDLDADDGDSIWYSGDGSHENQDPRRILHESNATRSLHTSLATGKPVRVLRGAKTKRAFAPTVGIRYDGLYRVVATRKLKNQKGGLYEVFRMERLPGQRSLDDICMTVPSPKQEYEFSRIQERY</sequence>
<dbReference type="PANTHER" id="PTHR14140">
    <property type="entry name" value="E3 UBIQUITIN-PROTEIN LIGASE UHRF-RELATED"/>
    <property type="match status" value="1"/>
</dbReference>
<evidence type="ECO:0000313" key="5">
    <source>
        <dbReference type="EMBL" id="KAK1772212.1"/>
    </source>
</evidence>
<dbReference type="EMBL" id="MU838997">
    <property type="protein sequence ID" value="KAK1772212.1"/>
    <property type="molecule type" value="Genomic_DNA"/>
</dbReference>
<dbReference type="InterPro" id="IPR036987">
    <property type="entry name" value="SRA-YDG_sf"/>
</dbReference>
<dbReference type="RefSeq" id="XP_060288425.1">
    <property type="nucleotide sequence ID" value="XM_060422901.1"/>
</dbReference>
<dbReference type="PROSITE" id="PS51015">
    <property type="entry name" value="YDG"/>
    <property type="match status" value="1"/>
</dbReference>
<gene>
    <name evidence="5" type="ORF">QBC33DRAFT_2393</name>
</gene>
<evidence type="ECO:0000256" key="1">
    <source>
        <dbReference type="ARBA" id="ARBA00023242"/>
    </source>
</evidence>
<dbReference type="SMART" id="SM00466">
    <property type="entry name" value="SRA"/>
    <property type="match status" value="1"/>
</dbReference>
<dbReference type="GeneID" id="85306088"/>
<reference evidence="5" key="1">
    <citation type="submission" date="2023-06" db="EMBL/GenBank/DDBJ databases">
        <title>Genome-scale phylogeny and comparative genomics of the fungal order Sordariales.</title>
        <authorList>
            <consortium name="Lawrence Berkeley National Laboratory"/>
            <person name="Hensen N."/>
            <person name="Bonometti L."/>
            <person name="Westerberg I."/>
            <person name="Brannstrom I.O."/>
            <person name="Guillou S."/>
            <person name="Cros-Aarteil S."/>
            <person name="Calhoun S."/>
            <person name="Haridas S."/>
            <person name="Kuo A."/>
            <person name="Mondo S."/>
            <person name="Pangilinan J."/>
            <person name="Riley R."/>
            <person name="Labutti K."/>
            <person name="Andreopoulos B."/>
            <person name="Lipzen A."/>
            <person name="Chen C."/>
            <person name="Yanf M."/>
            <person name="Daum C."/>
            <person name="Ng V."/>
            <person name="Clum A."/>
            <person name="Steindorff A."/>
            <person name="Ohm R."/>
            <person name="Martin F."/>
            <person name="Silar P."/>
            <person name="Natvig D."/>
            <person name="Lalanne C."/>
            <person name="Gautier V."/>
            <person name="Ament-Velasquez S.L."/>
            <person name="Kruys A."/>
            <person name="Hutchinson M.I."/>
            <person name="Powell A.J."/>
            <person name="Barry K."/>
            <person name="Miller A.N."/>
            <person name="Grigoriev I.V."/>
            <person name="Debuchy R."/>
            <person name="Gladieux P."/>
            <person name="Thoren M.H."/>
            <person name="Johannesson H."/>
        </authorList>
    </citation>
    <scope>NUCLEOTIDE SEQUENCE</scope>
    <source>
        <strain evidence="5">8032-3</strain>
    </source>
</reference>
<keyword evidence="1 2" id="KW-0539">Nucleus</keyword>
<dbReference type="GO" id="GO:0061630">
    <property type="term" value="F:ubiquitin protein ligase activity"/>
    <property type="evidence" value="ECO:0007669"/>
    <property type="project" value="TreeGrafter"/>
</dbReference>
<name>A0AAJ0FLI1_9PEZI</name>
<dbReference type="Proteomes" id="UP001244011">
    <property type="component" value="Unassembled WGS sequence"/>
</dbReference>
<feature type="region of interest" description="Disordered" evidence="3">
    <location>
        <begin position="119"/>
        <end position="153"/>
    </location>
</feature>
<dbReference type="InterPro" id="IPR045134">
    <property type="entry name" value="UHRF1/2-like"/>
</dbReference>
<evidence type="ECO:0000256" key="2">
    <source>
        <dbReference type="PROSITE-ProRule" id="PRU00358"/>
    </source>
</evidence>
<evidence type="ECO:0000313" key="6">
    <source>
        <dbReference type="Proteomes" id="UP001244011"/>
    </source>
</evidence>
<dbReference type="Pfam" id="PF02182">
    <property type="entry name" value="SAD_SRA"/>
    <property type="match status" value="1"/>
</dbReference>
<dbReference type="PANTHER" id="PTHR14140:SF27">
    <property type="entry name" value="OS04G0289800 PROTEIN"/>
    <property type="match status" value="1"/>
</dbReference>
<comment type="caution">
    <text evidence="5">The sequence shown here is derived from an EMBL/GenBank/DDBJ whole genome shotgun (WGS) entry which is preliminary data.</text>
</comment>
<dbReference type="GO" id="GO:0044027">
    <property type="term" value="P:negative regulation of gene expression via chromosomal CpG island methylation"/>
    <property type="evidence" value="ECO:0007669"/>
    <property type="project" value="TreeGrafter"/>
</dbReference>
<accession>A0AAJ0FLI1</accession>
<dbReference type="InterPro" id="IPR015947">
    <property type="entry name" value="PUA-like_sf"/>
</dbReference>
<dbReference type="GO" id="GO:0016567">
    <property type="term" value="P:protein ubiquitination"/>
    <property type="evidence" value="ECO:0007669"/>
    <property type="project" value="TreeGrafter"/>
</dbReference>
<organism evidence="5 6">
    <name type="scientific">Phialemonium atrogriseum</name>
    <dbReference type="NCBI Taxonomy" id="1093897"/>
    <lineage>
        <taxon>Eukaryota</taxon>
        <taxon>Fungi</taxon>
        <taxon>Dikarya</taxon>
        <taxon>Ascomycota</taxon>
        <taxon>Pezizomycotina</taxon>
        <taxon>Sordariomycetes</taxon>
        <taxon>Sordariomycetidae</taxon>
        <taxon>Cephalothecales</taxon>
        <taxon>Cephalothecaceae</taxon>
        <taxon>Phialemonium</taxon>
    </lineage>
</organism>
<dbReference type="AlphaFoldDB" id="A0AAJ0FLI1"/>